<sequence>MTTWAAAAERLGSLHEVTVRNVVRTTIGGTGLRVRLTNAFGAEPLTFGHVHVGVPGSGASLEPHSNRPLTFDGAPEARLPPGATALSDPLPGRVLPRQRLAVSVHLSGPGTLTGRNRATTGDPGFAPAYRSPGDHAADESGAAFTEEVAIWHWLDALVVTAPERAVAVLGDSIATGVGSETGHGWPDLLAGTLALAVANEGVSGGRVLTAGTGRSAEERLTTEVLTKPGIGTVILLAGLNDLGHGARADDLVAAYRRIATKAHTAGVRVIGGTLTPYAGAEYHTPAGERARQTVNAFVRDGGAFDGLADFDTALRDPGDPARLLPRYDCGDHLHPSAAGHQAMAAAIDPARLTARGT</sequence>
<proteinExistence type="predicted"/>
<dbReference type="Pfam" id="PF13472">
    <property type="entry name" value="Lipase_GDSL_2"/>
    <property type="match status" value="1"/>
</dbReference>
<reference evidence="2 3" key="1">
    <citation type="submission" date="2016-10" db="EMBL/GenBank/DDBJ databases">
        <authorList>
            <person name="de Groot N.N."/>
        </authorList>
    </citation>
    <scope>NUCLEOTIDE SEQUENCE [LARGE SCALE GENOMIC DNA]</scope>
    <source>
        <strain evidence="2 3">CGMCC 4.7037</strain>
    </source>
</reference>
<dbReference type="EMBL" id="FNVT01000001">
    <property type="protein sequence ID" value="SEF83127.1"/>
    <property type="molecule type" value="Genomic_DNA"/>
</dbReference>
<name>A0A1H5V9K0_9ACTN</name>
<dbReference type="InterPro" id="IPR053140">
    <property type="entry name" value="GDSL_Rv0518-like"/>
</dbReference>
<dbReference type="RefSeq" id="WP_160150157.1">
    <property type="nucleotide sequence ID" value="NZ_FNVT01000001.1"/>
</dbReference>
<dbReference type="AlphaFoldDB" id="A0A1H5V9K0"/>
<dbReference type="InterPro" id="IPR013830">
    <property type="entry name" value="SGNH_hydro"/>
</dbReference>
<accession>A0A1H5V9K0</accession>
<feature type="domain" description="SGNH hydrolase-type esterase" evidence="1">
    <location>
        <begin position="168"/>
        <end position="342"/>
    </location>
</feature>
<organism evidence="2 3">
    <name type="scientific">Nonomuraea solani</name>
    <dbReference type="NCBI Taxonomy" id="1144553"/>
    <lineage>
        <taxon>Bacteria</taxon>
        <taxon>Bacillati</taxon>
        <taxon>Actinomycetota</taxon>
        <taxon>Actinomycetes</taxon>
        <taxon>Streptosporangiales</taxon>
        <taxon>Streptosporangiaceae</taxon>
        <taxon>Nonomuraea</taxon>
    </lineage>
</organism>
<dbReference type="OrthoDB" id="1828825at2"/>
<keyword evidence="3" id="KW-1185">Reference proteome</keyword>
<dbReference type="PANTHER" id="PTHR43784">
    <property type="entry name" value="GDSL-LIKE LIPASE/ACYLHYDROLASE, PUTATIVE (AFU_ORTHOLOGUE AFUA_2G00820)-RELATED"/>
    <property type="match status" value="1"/>
</dbReference>
<evidence type="ECO:0000313" key="3">
    <source>
        <dbReference type="Proteomes" id="UP000236732"/>
    </source>
</evidence>
<protein>
    <submittedName>
        <fullName evidence="2">Lysophospholipase L1</fullName>
    </submittedName>
</protein>
<gene>
    <name evidence="2" type="ORF">SAMN05444920_101787</name>
</gene>
<evidence type="ECO:0000259" key="1">
    <source>
        <dbReference type="Pfam" id="PF13472"/>
    </source>
</evidence>
<dbReference type="SUPFAM" id="SSF52266">
    <property type="entry name" value="SGNH hydrolase"/>
    <property type="match status" value="1"/>
</dbReference>
<dbReference type="Proteomes" id="UP000236732">
    <property type="component" value="Unassembled WGS sequence"/>
</dbReference>
<dbReference type="PANTHER" id="PTHR43784:SF2">
    <property type="entry name" value="GDSL-LIKE LIPASE_ACYLHYDROLASE, PUTATIVE (AFU_ORTHOLOGUE AFUA_2G00820)-RELATED"/>
    <property type="match status" value="1"/>
</dbReference>
<evidence type="ECO:0000313" key="2">
    <source>
        <dbReference type="EMBL" id="SEF83127.1"/>
    </source>
</evidence>
<dbReference type="Gene3D" id="3.40.50.1110">
    <property type="entry name" value="SGNH hydrolase"/>
    <property type="match status" value="1"/>
</dbReference>
<dbReference type="InterPro" id="IPR036514">
    <property type="entry name" value="SGNH_hydro_sf"/>
</dbReference>